<protein>
    <submittedName>
        <fullName evidence="1">Uncharacterized protein</fullName>
    </submittedName>
</protein>
<keyword evidence="2" id="KW-1185">Reference proteome</keyword>
<comment type="caution">
    <text evidence="1">The sequence shown here is derived from an EMBL/GenBank/DDBJ whole genome shotgun (WGS) entry which is preliminary data.</text>
</comment>
<dbReference type="InterPro" id="IPR011045">
    <property type="entry name" value="N2O_reductase_N"/>
</dbReference>
<accession>A0A098S1L6</accession>
<evidence type="ECO:0000313" key="1">
    <source>
        <dbReference type="EMBL" id="KGE86020.1"/>
    </source>
</evidence>
<dbReference type="AlphaFoldDB" id="A0A098S1L6"/>
<proteinExistence type="predicted"/>
<name>A0A098S1L6_9BACT</name>
<dbReference type="SUPFAM" id="SSF50974">
    <property type="entry name" value="Nitrous oxide reductase, N-terminal domain"/>
    <property type="match status" value="1"/>
</dbReference>
<sequence>MPTDRPVTLNAYAHIMSDSAGTQVLYFSDGYNIYNRDNEAMLNGDTINEGYWIGVGQPDEITYSGLSVPSPYLENNYLYFHHEAGNDLDWIVRNNLYFSQIDMEEEDGKGAVVIKDSLIWNGRFAGFGLTKAGDGAEWWMLVVDYDSPVVNTYTIDEMGVSLHHVDTLLLPNYSFLSAEERNFSYSGFSPDGTQFLLFDEGEGLIVLDFDRCSGQFNDAFFRPIPAMNRTSLAFSPNARFAYINSLENLVQVDLNSMEQGIVLDTIANWDGAFPLGNPFFADLFAYSQLAPDGKVYIASVASASLHVIERPNLPGQACGFRQLAFNLPTGNFNSIPHFPNYRLEPLDCD</sequence>
<gene>
    <name evidence="1" type="ORF">IX84_25865</name>
</gene>
<dbReference type="Proteomes" id="UP000029736">
    <property type="component" value="Unassembled WGS sequence"/>
</dbReference>
<reference evidence="1 2" key="1">
    <citation type="journal article" date="2014" name="Int. J. Syst. Evol. Microbiol.">
        <title>Phaeodactylibacter xiamenensis gen. nov., sp. nov., a member of the family Saprospiraceae isolated from the marine alga Phaeodactylum tricornutum.</title>
        <authorList>
            <person name="Chen Z.Jr."/>
            <person name="Lei X."/>
            <person name="Lai Q."/>
            <person name="Li Y."/>
            <person name="Zhang B."/>
            <person name="Zhang J."/>
            <person name="Zhang H."/>
            <person name="Yang L."/>
            <person name="Zheng W."/>
            <person name="Tian Y."/>
            <person name="Yu Z."/>
            <person name="Xu H.Jr."/>
            <person name="Zheng T."/>
        </authorList>
    </citation>
    <scope>NUCLEOTIDE SEQUENCE [LARGE SCALE GENOMIC DNA]</scope>
    <source>
        <strain evidence="1 2">KD52</strain>
    </source>
</reference>
<dbReference type="STRING" id="1524460.IX84_25865"/>
<organism evidence="1 2">
    <name type="scientific">Phaeodactylibacter xiamenensis</name>
    <dbReference type="NCBI Taxonomy" id="1524460"/>
    <lineage>
        <taxon>Bacteria</taxon>
        <taxon>Pseudomonadati</taxon>
        <taxon>Bacteroidota</taxon>
        <taxon>Saprospiria</taxon>
        <taxon>Saprospirales</taxon>
        <taxon>Haliscomenobacteraceae</taxon>
        <taxon>Phaeodactylibacter</taxon>
    </lineage>
</organism>
<dbReference type="EMBL" id="JPOS01000083">
    <property type="protein sequence ID" value="KGE86020.1"/>
    <property type="molecule type" value="Genomic_DNA"/>
</dbReference>
<evidence type="ECO:0000313" key="2">
    <source>
        <dbReference type="Proteomes" id="UP000029736"/>
    </source>
</evidence>